<organism evidence="4 5">
    <name type="scientific">Bacteroides eggerthii</name>
    <dbReference type="NCBI Taxonomy" id="28111"/>
    <lineage>
        <taxon>Bacteria</taxon>
        <taxon>Pseudomonadati</taxon>
        <taxon>Bacteroidota</taxon>
        <taxon>Bacteroidia</taxon>
        <taxon>Bacteroidales</taxon>
        <taxon>Bacteroidaceae</taxon>
        <taxon>Bacteroides</taxon>
    </lineage>
</organism>
<dbReference type="EMBL" id="CP072227">
    <property type="protein sequence ID" value="QUT45126.1"/>
    <property type="molecule type" value="Genomic_DNA"/>
</dbReference>
<dbReference type="PANTHER" id="PTHR10509:SF14">
    <property type="entry name" value="CAFFEOYL-COA O-METHYLTRANSFERASE 3-RELATED"/>
    <property type="match status" value="1"/>
</dbReference>
<dbReference type="Pfam" id="PF01596">
    <property type="entry name" value="Methyltransf_3"/>
    <property type="match status" value="1"/>
</dbReference>
<reference evidence="4" key="1">
    <citation type="journal article" date="2021" name="PLoS Genet.">
        <title>Mobile Type VI secretion system loci of the gut Bacteroidales display extensive intra-ecosystem transfer, multi-species spread and geographical clustering.</title>
        <authorList>
            <person name="Garcia-Bayona L."/>
            <person name="Coyne M.J."/>
            <person name="Comstock L.E."/>
        </authorList>
    </citation>
    <scope>NUCLEOTIDE SEQUENCE</scope>
    <source>
        <strain evidence="4">CL11T00C20</strain>
    </source>
</reference>
<keyword evidence="1" id="KW-0489">Methyltransferase</keyword>
<dbReference type="PANTHER" id="PTHR10509">
    <property type="entry name" value="O-METHYLTRANSFERASE-RELATED"/>
    <property type="match status" value="1"/>
</dbReference>
<dbReference type="InterPro" id="IPR050362">
    <property type="entry name" value="Cation-dep_OMT"/>
</dbReference>
<dbReference type="Gene3D" id="3.40.50.150">
    <property type="entry name" value="Vaccinia Virus protein VP39"/>
    <property type="match status" value="1"/>
</dbReference>
<gene>
    <name evidence="4" type="ORF">INE88_01933</name>
</gene>
<dbReference type="CDD" id="cd02440">
    <property type="entry name" value="AdoMet_MTases"/>
    <property type="match status" value="1"/>
</dbReference>
<dbReference type="InterPro" id="IPR002935">
    <property type="entry name" value="SAM_O-MeTrfase"/>
</dbReference>
<dbReference type="GO" id="GO:0008171">
    <property type="term" value="F:O-methyltransferase activity"/>
    <property type="evidence" value="ECO:0007669"/>
    <property type="project" value="InterPro"/>
</dbReference>
<dbReference type="GO" id="GO:0032259">
    <property type="term" value="P:methylation"/>
    <property type="evidence" value="ECO:0007669"/>
    <property type="project" value="UniProtKB-KW"/>
</dbReference>
<dbReference type="GO" id="GO:0008757">
    <property type="term" value="F:S-adenosylmethionine-dependent methyltransferase activity"/>
    <property type="evidence" value="ECO:0007669"/>
    <property type="project" value="TreeGrafter"/>
</dbReference>
<proteinExistence type="predicted"/>
<evidence type="ECO:0000313" key="4">
    <source>
        <dbReference type="EMBL" id="QUT45126.1"/>
    </source>
</evidence>
<protein>
    <submittedName>
        <fullName evidence="4">O-methyltransferase</fullName>
    </submittedName>
</protein>
<evidence type="ECO:0000313" key="5">
    <source>
        <dbReference type="Proteomes" id="UP000679226"/>
    </source>
</evidence>
<sequence>MRIKKINACDRAVFFNSQFPIYMTLDEYILQHIDEEGDYLKALYRDTHLKLLYPRMASGHLQGRMLKMFVRMIRPRQVLEIGTYSGYSALCMAEGLPEGGMLHTFEINDEQEDFTRPWLENSPYADKIRFYIGNALELVPQMDITFDLAFIDGDKRRYVDYYEMVLARLSEGGYIIADNTLWDGHVLEEHPHRTDLQTIGIKTFNDLVAADNRVEKVILPLRDGLTIIRKK</sequence>
<accession>A0A975Q667</accession>
<dbReference type="PROSITE" id="PS51682">
    <property type="entry name" value="SAM_OMT_I"/>
    <property type="match status" value="1"/>
</dbReference>
<dbReference type="Proteomes" id="UP000679226">
    <property type="component" value="Chromosome"/>
</dbReference>
<dbReference type="SUPFAM" id="SSF53335">
    <property type="entry name" value="S-adenosyl-L-methionine-dependent methyltransferases"/>
    <property type="match status" value="1"/>
</dbReference>
<keyword evidence="3" id="KW-0949">S-adenosyl-L-methionine</keyword>
<dbReference type="AlphaFoldDB" id="A0A975Q667"/>
<dbReference type="InterPro" id="IPR029063">
    <property type="entry name" value="SAM-dependent_MTases_sf"/>
</dbReference>
<evidence type="ECO:0000256" key="2">
    <source>
        <dbReference type="ARBA" id="ARBA00022679"/>
    </source>
</evidence>
<evidence type="ECO:0000256" key="3">
    <source>
        <dbReference type="ARBA" id="ARBA00022691"/>
    </source>
</evidence>
<keyword evidence="2" id="KW-0808">Transferase</keyword>
<dbReference type="KEGG" id="beg:INE88_01933"/>
<evidence type="ECO:0000256" key="1">
    <source>
        <dbReference type="ARBA" id="ARBA00022603"/>
    </source>
</evidence>
<name>A0A975Q667_9BACE</name>